<dbReference type="InterPro" id="IPR002575">
    <property type="entry name" value="Aminoglycoside_PTrfase"/>
</dbReference>
<evidence type="ECO:0000256" key="1">
    <source>
        <dbReference type="ARBA" id="ARBA00006219"/>
    </source>
</evidence>
<comment type="caution">
    <text evidence="10">The sequence shown here is derived from an EMBL/GenBank/DDBJ whole genome shotgun (WGS) entry which is preliminary data.</text>
</comment>
<dbReference type="InterPro" id="IPR051678">
    <property type="entry name" value="AGP_Transferase"/>
</dbReference>
<dbReference type="Gene3D" id="3.30.200.20">
    <property type="entry name" value="Phosphorylase Kinase, domain 1"/>
    <property type="match status" value="1"/>
</dbReference>
<evidence type="ECO:0000256" key="7">
    <source>
        <dbReference type="PIRSR" id="PIRSR000706-1"/>
    </source>
</evidence>
<dbReference type="GO" id="GO:0046872">
    <property type="term" value="F:metal ion binding"/>
    <property type="evidence" value="ECO:0007669"/>
    <property type="project" value="UniProtKB-KW"/>
</dbReference>
<feature type="domain" description="Aminoglycoside phosphotransferase" evidence="9">
    <location>
        <begin position="43"/>
        <end position="233"/>
    </location>
</feature>
<keyword evidence="4 10" id="KW-0418">Kinase</keyword>
<dbReference type="RefSeq" id="WP_179486651.1">
    <property type="nucleotide sequence ID" value="NZ_JACCBV010000001.1"/>
</dbReference>
<dbReference type="GO" id="GO:0008910">
    <property type="term" value="F:kanamycin kinase activity"/>
    <property type="evidence" value="ECO:0007669"/>
    <property type="project" value="UniProtKB-EC"/>
</dbReference>
<evidence type="ECO:0000256" key="8">
    <source>
        <dbReference type="PIRSR" id="PIRSR000706-2"/>
    </source>
</evidence>
<organism evidence="10 11">
    <name type="scientific">Microbacterium immunditiarum</name>
    <dbReference type="NCBI Taxonomy" id="337480"/>
    <lineage>
        <taxon>Bacteria</taxon>
        <taxon>Bacillati</taxon>
        <taxon>Actinomycetota</taxon>
        <taxon>Actinomycetes</taxon>
        <taxon>Micrococcales</taxon>
        <taxon>Microbacteriaceae</taxon>
        <taxon>Microbacterium</taxon>
    </lineage>
</organism>
<sequence length="241" mass="26334">MSIPPEPLATPERVTELARGAAVEPVWINDYGGLAFRTGDGRFIKHGPHNAETSFAGEAERLTWAAAYTPVPRVLELGGDDTHEWLVTEAMPGLSAVDPRWIAEPETAVRAIGEGLRALHEALPVDECPFDWMVDSRVENAAGRGIRVPDELREAPPVDRLVVCHGDACCPNTLIGDDGRWTAHVDLGALGVADRWADIAVAAMSTGWNYGPGWEETLLAAYGIAPDRERLRYYKELWNAT</sequence>
<dbReference type="EC" id="2.7.1.95" evidence="10"/>
<feature type="active site" description="Proton acceptor" evidence="7">
    <location>
        <position position="167"/>
    </location>
</feature>
<dbReference type="InterPro" id="IPR011009">
    <property type="entry name" value="Kinase-like_dom_sf"/>
</dbReference>
<proteinExistence type="inferred from homology"/>
<dbReference type="PIRSF" id="PIRSF000706">
    <property type="entry name" value="Kanamycin_kin"/>
    <property type="match status" value="1"/>
</dbReference>
<gene>
    <name evidence="10" type="ORF">BJ991_000192</name>
</gene>
<keyword evidence="8" id="KW-0479">Metal-binding</keyword>
<keyword evidence="6" id="KW-0046">Antibiotic resistance</keyword>
<dbReference type="GO" id="GO:0005524">
    <property type="term" value="F:ATP binding"/>
    <property type="evidence" value="ECO:0007669"/>
    <property type="project" value="UniProtKB-KW"/>
</dbReference>
<evidence type="ECO:0000256" key="5">
    <source>
        <dbReference type="ARBA" id="ARBA00022840"/>
    </source>
</evidence>
<dbReference type="PANTHER" id="PTHR21310:SF41">
    <property type="entry name" value="3'-PHOSPHOTRANSFERASE, PUTATIVE-RELATED"/>
    <property type="match status" value="1"/>
</dbReference>
<evidence type="ECO:0000259" key="9">
    <source>
        <dbReference type="Pfam" id="PF01636"/>
    </source>
</evidence>
<evidence type="ECO:0000313" key="11">
    <source>
        <dbReference type="Proteomes" id="UP000576969"/>
    </source>
</evidence>
<evidence type="ECO:0000313" key="10">
    <source>
        <dbReference type="EMBL" id="NYE18164.1"/>
    </source>
</evidence>
<keyword evidence="5" id="KW-0067">ATP-binding</keyword>
<dbReference type="AlphaFoldDB" id="A0A7Y9GKM1"/>
<feature type="binding site" evidence="8">
    <location>
        <position position="186"/>
    </location>
    <ligand>
        <name>Mg(2+)</name>
        <dbReference type="ChEBI" id="CHEBI:18420"/>
    </ligand>
</feature>
<comment type="similarity">
    <text evidence="1">Belongs to the aminoglycoside phosphotransferase family.</text>
</comment>
<protein>
    <submittedName>
        <fullName evidence="10">Kanamycin kinase</fullName>
        <ecNumber evidence="10">2.7.1.95</ecNumber>
    </submittedName>
</protein>
<name>A0A7Y9GKM1_9MICO</name>
<dbReference type="SUPFAM" id="SSF56112">
    <property type="entry name" value="Protein kinase-like (PK-like)"/>
    <property type="match status" value="1"/>
</dbReference>
<keyword evidence="2 10" id="KW-0808">Transferase</keyword>
<keyword evidence="11" id="KW-1185">Reference proteome</keyword>
<dbReference type="GO" id="GO:0046677">
    <property type="term" value="P:response to antibiotic"/>
    <property type="evidence" value="ECO:0007669"/>
    <property type="project" value="UniProtKB-KW"/>
</dbReference>
<dbReference type="PANTHER" id="PTHR21310">
    <property type="entry name" value="AMINOGLYCOSIDE PHOSPHOTRANSFERASE-RELATED-RELATED"/>
    <property type="match status" value="1"/>
</dbReference>
<dbReference type="Pfam" id="PF01636">
    <property type="entry name" value="APH"/>
    <property type="match status" value="1"/>
</dbReference>
<keyword evidence="3" id="KW-0547">Nucleotide-binding</keyword>
<evidence type="ECO:0000256" key="6">
    <source>
        <dbReference type="ARBA" id="ARBA00023251"/>
    </source>
</evidence>
<dbReference type="Gene3D" id="3.90.1200.10">
    <property type="match status" value="1"/>
</dbReference>
<accession>A0A7Y9GKM1</accession>
<evidence type="ECO:0000256" key="4">
    <source>
        <dbReference type="ARBA" id="ARBA00022777"/>
    </source>
</evidence>
<dbReference type="CDD" id="cd05150">
    <property type="entry name" value="APH"/>
    <property type="match status" value="1"/>
</dbReference>
<dbReference type="Proteomes" id="UP000576969">
    <property type="component" value="Unassembled WGS sequence"/>
</dbReference>
<evidence type="ECO:0000256" key="2">
    <source>
        <dbReference type="ARBA" id="ARBA00022679"/>
    </source>
</evidence>
<evidence type="ECO:0000256" key="3">
    <source>
        <dbReference type="ARBA" id="ARBA00022741"/>
    </source>
</evidence>
<dbReference type="EMBL" id="JACCBV010000001">
    <property type="protein sequence ID" value="NYE18164.1"/>
    <property type="molecule type" value="Genomic_DNA"/>
</dbReference>
<feature type="binding site" evidence="8">
    <location>
        <position position="172"/>
    </location>
    <ligand>
        <name>Mg(2+)</name>
        <dbReference type="ChEBI" id="CHEBI:18420"/>
    </ligand>
</feature>
<dbReference type="InterPro" id="IPR024165">
    <property type="entry name" value="Kan/Strep_kinase"/>
</dbReference>
<keyword evidence="8" id="KW-0460">Magnesium</keyword>
<reference evidence="10 11" key="1">
    <citation type="submission" date="2020-07" db="EMBL/GenBank/DDBJ databases">
        <title>Sequencing the genomes of 1000 actinobacteria strains.</title>
        <authorList>
            <person name="Klenk H.-P."/>
        </authorList>
    </citation>
    <scope>NUCLEOTIDE SEQUENCE [LARGE SCALE GENOMIC DNA]</scope>
    <source>
        <strain evidence="10 11">DSM 24662</strain>
    </source>
</reference>